<feature type="chain" id="PRO_5015528569" evidence="2">
    <location>
        <begin position="21"/>
        <end position="129"/>
    </location>
</feature>
<proteinExistence type="predicted"/>
<protein>
    <submittedName>
        <fullName evidence="3">Uncharacterized protein</fullName>
    </submittedName>
</protein>
<evidence type="ECO:0000256" key="2">
    <source>
        <dbReference type="SAM" id="SignalP"/>
    </source>
</evidence>
<dbReference type="OrthoDB" id="1202676at2"/>
<keyword evidence="4" id="KW-1185">Reference proteome</keyword>
<dbReference type="Proteomes" id="UP000239068">
    <property type="component" value="Unassembled WGS sequence"/>
</dbReference>
<evidence type="ECO:0000313" key="3">
    <source>
        <dbReference type="EMBL" id="PQJ82826.1"/>
    </source>
</evidence>
<feature type="signal peptide" evidence="2">
    <location>
        <begin position="1"/>
        <end position="20"/>
    </location>
</feature>
<evidence type="ECO:0000313" key="4">
    <source>
        <dbReference type="Proteomes" id="UP000239068"/>
    </source>
</evidence>
<gene>
    <name evidence="3" type="ORF">BTO16_09665</name>
</gene>
<organism evidence="3 4">
    <name type="scientific">Polaribacter glomeratus</name>
    <dbReference type="NCBI Taxonomy" id="102"/>
    <lineage>
        <taxon>Bacteria</taxon>
        <taxon>Pseudomonadati</taxon>
        <taxon>Bacteroidota</taxon>
        <taxon>Flavobacteriia</taxon>
        <taxon>Flavobacteriales</taxon>
        <taxon>Flavobacteriaceae</taxon>
    </lineage>
</organism>
<evidence type="ECO:0000256" key="1">
    <source>
        <dbReference type="SAM" id="MobiDB-lite"/>
    </source>
</evidence>
<keyword evidence="2" id="KW-0732">Signal</keyword>
<name>A0A2S7WZ70_9FLAO</name>
<accession>A0A2S7WZ70</accession>
<dbReference type="EMBL" id="MSCM01000001">
    <property type="protein sequence ID" value="PQJ82826.1"/>
    <property type="molecule type" value="Genomic_DNA"/>
</dbReference>
<feature type="region of interest" description="Disordered" evidence="1">
    <location>
        <begin position="57"/>
        <end position="85"/>
    </location>
</feature>
<reference evidence="3 4" key="1">
    <citation type="submission" date="2016-12" db="EMBL/GenBank/DDBJ databases">
        <title>Trade-off between light-utilization and light-protection in marine flavobacteria.</title>
        <authorList>
            <person name="Kumagai Y."/>
            <person name="Yoshizawa S."/>
            <person name="Kogure K."/>
            <person name="Iwasaki W."/>
        </authorList>
    </citation>
    <scope>NUCLEOTIDE SEQUENCE [LARGE SCALE GENOMIC DNA]</scope>
    <source>
        <strain evidence="3 4">ATCC 43844</strain>
    </source>
</reference>
<comment type="caution">
    <text evidence="3">The sequence shown here is derived from an EMBL/GenBank/DDBJ whole genome shotgun (WGS) entry which is preliminary data.</text>
</comment>
<sequence length="129" mass="14910">MRKLVTLLVLIFAFTLTTKAQKKAEKILSKMTTDLNLTIAQQNEIRPLLEAQIIDKKMMDDKKKEQNKSGKKPSKEAQKKLKKIKKAKKTAMNVKMASILDKAQLIKYHLLKEAIKKKKEMDSKKKKDN</sequence>
<feature type="compositionally biased region" description="Basic and acidic residues" evidence="1">
    <location>
        <begin position="57"/>
        <end position="79"/>
    </location>
</feature>
<dbReference type="AlphaFoldDB" id="A0A2S7WZ70"/>
<dbReference type="RefSeq" id="WP_105021372.1">
    <property type="nucleotide sequence ID" value="NZ_MSCM01000001.1"/>
</dbReference>